<dbReference type="AlphaFoldDB" id="A0A3G8ZQG2"/>
<sequence length="85" mass="9565">MPSVAKILEAMQRSTKNVDYQDLLKVCVEYFGESRTTGGSHAVFKMPWVGDPRMNIQNDQGKAKSYQVRQGLAAIEKFEDDGKKP</sequence>
<accession>A0A3G8ZQG2</accession>
<name>A0A3G8ZQG2_9ACTN</name>
<reference evidence="1 2" key="1">
    <citation type="submission" date="2018-11" db="EMBL/GenBank/DDBJ databases">
        <authorList>
            <person name="Da X."/>
        </authorList>
    </citation>
    <scope>NUCLEOTIDE SEQUENCE [LARGE SCALE GENOMIC DNA]</scope>
    <source>
        <strain evidence="1 2">S14-144</strain>
    </source>
</reference>
<reference evidence="1 2" key="2">
    <citation type="submission" date="2018-12" db="EMBL/GenBank/DDBJ databases">
        <title>Nakamurella antarcticus sp. nov., isolated from Antarctica South Shetland Islands soil.</title>
        <authorList>
            <person name="Peng F."/>
        </authorList>
    </citation>
    <scope>NUCLEOTIDE SEQUENCE [LARGE SCALE GENOMIC DNA]</scope>
    <source>
        <strain evidence="1 2">S14-144</strain>
    </source>
</reference>
<proteinExistence type="predicted"/>
<dbReference type="OrthoDB" id="308644at2"/>
<dbReference type="KEGG" id="nak:EH165_04450"/>
<dbReference type="EMBL" id="CP034170">
    <property type="protein sequence ID" value="AZI59388.1"/>
    <property type="molecule type" value="Genomic_DNA"/>
</dbReference>
<dbReference type="Proteomes" id="UP000268084">
    <property type="component" value="Chromosome"/>
</dbReference>
<organism evidence="1 2">
    <name type="scientific">Nakamurella antarctica</name>
    <dbReference type="NCBI Taxonomy" id="1902245"/>
    <lineage>
        <taxon>Bacteria</taxon>
        <taxon>Bacillati</taxon>
        <taxon>Actinomycetota</taxon>
        <taxon>Actinomycetes</taxon>
        <taxon>Nakamurellales</taxon>
        <taxon>Nakamurellaceae</taxon>
        <taxon>Nakamurella</taxon>
    </lineage>
</organism>
<evidence type="ECO:0000313" key="1">
    <source>
        <dbReference type="EMBL" id="AZI59388.1"/>
    </source>
</evidence>
<keyword evidence="2" id="KW-1185">Reference proteome</keyword>
<protein>
    <submittedName>
        <fullName evidence="1">Toxin HicA</fullName>
    </submittedName>
</protein>
<evidence type="ECO:0000313" key="2">
    <source>
        <dbReference type="Proteomes" id="UP000268084"/>
    </source>
</evidence>
<gene>
    <name evidence="1" type="ORF">EH165_04450</name>
</gene>